<evidence type="ECO:0000313" key="5">
    <source>
        <dbReference type="EMBL" id="CAB3718162.1"/>
    </source>
</evidence>
<dbReference type="PANTHER" id="PTHR46796:SF7">
    <property type="entry name" value="ARAC FAMILY TRANSCRIPTIONAL REGULATOR"/>
    <property type="match status" value="1"/>
</dbReference>
<evidence type="ECO:0000313" key="6">
    <source>
        <dbReference type="Proteomes" id="UP000494214"/>
    </source>
</evidence>
<dbReference type="InterPro" id="IPR009057">
    <property type="entry name" value="Homeodomain-like_sf"/>
</dbReference>
<dbReference type="PANTHER" id="PTHR46796">
    <property type="entry name" value="HTH-TYPE TRANSCRIPTIONAL ACTIVATOR RHAS-RELATED"/>
    <property type="match status" value="1"/>
</dbReference>
<dbReference type="Proteomes" id="UP000494214">
    <property type="component" value="Unassembled WGS sequence"/>
</dbReference>
<dbReference type="PROSITE" id="PS00041">
    <property type="entry name" value="HTH_ARAC_FAMILY_1"/>
    <property type="match status" value="1"/>
</dbReference>
<dbReference type="GO" id="GO:0003700">
    <property type="term" value="F:DNA-binding transcription factor activity"/>
    <property type="evidence" value="ECO:0007669"/>
    <property type="project" value="InterPro"/>
</dbReference>
<evidence type="ECO:0000256" key="3">
    <source>
        <dbReference type="ARBA" id="ARBA00023163"/>
    </source>
</evidence>
<dbReference type="AlphaFoldDB" id="A0A6S7AG63"/>
<sequence length="112" mass="11859">MTGLAEPRLARALVAMHEQPGAAWTLAALAGRAGMSRSAFAAAFKHVVGQPPADYLADWRLTLAQSRLREGIAVKTIAAELGYANASALSRIFSQKLGASPRQWLDAQAGEN</sequence>
<feature type="domain" description="HTH araC/xylS-type" evidence="4">
    <location>
        <begin position="10"/>
        <end position="107"/>
    </location>
</feature>
<dbReference type="Gene3D" id="1.10.10.60">
    <property type="entry name" value="Homeodomain-like"/>
    <property type="match status" value="2"/>
</dbReference>
<accession>A0A6S7AG63</accession>
<reference evidence="5 6" key="1">
    <citation type="submission" date="2020-04" db="EMBL/GenBank/DDBJ databases">
        <authorList>
            <person name="De Canck E."/>
        </authorList>
    </citation>
    <scope>NUCLEOTIDE SEQUENCE [LARGE SCALE GENOMIC DNA]</scope>
    <source>
        <strain evidence="5 6">LMG 26690</strain>
    </source>
</reference>
<dbReference type="PROSITE" id="PS01124">
    <property type="entry name" value="HTH_ARAC_FAMILY_2"/>
    <property type="match status" value="1"/>
</dbReference>
<dbReference type="InterPro" id="IPR018062">
    <property type="entry name" value="HTH_AraC-typ_CS"/>
</dbReference>
<dbReference type="SUPFAM" id="SSF46689">
    <property type="entry name" value="Homeodomain-like"/>
    <property type="match status" value="2"/>
</dbReference>
<dbReference type="EMBL" id="CADIJM010000008">
    <property type="protein sequence ID" value="CAB3718162.1"/>
    <property type="molecule type" value="Genomic_DNA"/>
</dbReference>
<proteinExistence type="predicted"/>
<organism evidence="5 6">
    <name type="scientific">Achromobacter animicus</name>
    <dbReference type="NCBI Taxonomy" id="1389935"/>
    <lineage>
        <taxon>Bacteria</taxon>
        <taxon>Pseudomonadati</taxon>
        <taxon>Pseudomonadota</taxon>
        <taxon>Betaproteobacteria</taxon>
        <taxon>Burkholderiales</taxon>
        <taxon>Alcaligenaceae</taxon>
        <taxon>Achromobacter</taxon>
    </lineage>
</organism>
<keyword evidence="2" id="KW-0238">DNA-binding</keyword>
<protein>
    <submittedName>
        <fullName evidence="5">RCS-specific HTH-type transcriptional activator RclR</fullName>
    </submittedName>
</protein>
<evidence type="ECO:0000256" key="1">
    <source>
        <dbReference type="ARBA" id="ARBA00023015"/>
    </source>
</evidence>
<evidence type="ECO:0000259" key="4">
    <source>
        <dbReference type="PROSITE" id="PS01124"/>
    </source>
</evidence>
<keyword evidence="1" id="KW-0805">Transcription regulation</keyword>
<keyword evidence="3" id="KW-0804">Transcription</keyword>
<dbReference type="GO" id="GO:0043565">
    <property type="term" value="F:sequence-specific DNA binding"/>
    <property type="evidence" value="ECO:0007669"/>
    <property type="project" value="InterPro"/>
</dbReference>
<dbReference type="SMART" id="SM00342">
    <property type="entry name" value="HTH_ARAC"/>
    <property type="match status" value="1"/>
</dbReference>
<dbReference type="InterPro" id="IPR050204">
    <property type="entry name" value="AraC_XylS_family_regulators"/>
</dbReference>
<name>A0A6S7AG63_9BURK</name>
<dbReference type="InterPro" id="IPR018060">
    <property type="entry name" value="HTH_AraC"/>
</dbReference>
<gene>
    <name evidence="5" type="primary">rclR</name>
    <name evidence="5" type="ORF">LMG26690_03668</name>
</gene>
<evidence type="ECO:0000256" key="2">
    <source>
        <dbReference type="ARBA" id="ARBA00023125"/>
    </source>
</evidence>
<dbReference type="Pfam" id="PF12833">
    <property type="entry name" value="HTH_18"/>
    <property type="match status" value="1"/>
</dbReference>
<keyword evidence="6" id="KW-1185">Reference proteome</keyword>